<dbReference type="InterPro" id="IPR036890">
    <property type="entry name" value="HATPase_C_sf"/>
</dbReference>
<dbReference type="Gene3D" id="3.30.450.40">
    <property type="match status" value="1"/>
</dbReference>
<dbReference type="EC" id="2.7.13.3" evidence="2"/>
<dbReference type="SMART" id="SM00387">
    <property type="entry name" value="HATPase_c"/>
    <property type="match status" value="2"/>
</dbReference>
<keyword evidence="6" id="KW-0418">Kinase</keyword>
<dbReference type="InterPro" id="IPR036097">
    <property type="entry name" value="HisK_dim/P_sf"/>
</dbReference>
<dbReference type="InterPro" id="IPR000014">
    <property type="entry name" value="PAS"/>
</dbReference>
<dbReference type="Gene3D" id="3.40.50.2300">
    <property type="match status" value="1"/>
</dbReference>
<keyword evidence="8" id="KW-0902">Two-component regulatory system</keyword>
<evidence type="ECO:0000256" key="4">
    <source>
        <dbReference type="ARBA" id="ARBA00022679"/>
    </source>
</evidence>
<evidence type="ECO:0000256" key="3">
    <source>
        <dbReference type="ARBA" id="ARBA00022553"/>
    </source>
</evidence>
<dbReference type="InterPro" id="IPR029016">
    <property type="entry name" value="GAF-like_dom_sf"/>
</dbReference>
<dbReference type="InterPro" id="IPR003594">
    <property type="entry name" value="HATPase_dom"/>
</dbReference>
<keyword evidence="15" id="KW-1185">Reference proteome</keyword>
<keyword evidence="7" id="KW-0067">ATP-binding</keyword>
<evidence type="ECO:0000313" key="14">
    <source>
        <dbReference type="EMBL" id="NLR62773.1"/>
    </source>
</evidence>
<feature type="domain" description="PAS" evidence="12">
    <location>
        <begin position="750"/>
        <end position="821"/>
    </location>
</feature>
<evidence type="ECO:0000256" key="9">
    <source>
        <dbReference type="PROSITE-ProRule" id="PRU00169"/>
    </source>
</evidence>
<reference evidence="14 15" key="1">
    <citation type="submission" date="2020-04" db="EMBL/GenBank/DDBJ databases">
        <authorList>
            <person name="Yin C."/>
        </authorList>
    </citation>
    <scope>NUCLEOTIDE SEQUENCE [LARGE SCALE GENOMIC DNA]</scope>
    <source>
        <strain evidence="14 15">Ae27</strain>
    </source>
</reference>
<feature type="domain" description="Histidine kinase" evidence="10">
    <location>
        <begin position="1177"/>
        <end position="1404"/>
    </location>
</feature>
<comment type="catalytic activity">
    <reaction evidence="1">
        <text>ATP + protein L-histidine = ADP + protein N-phospho-L-histidine.</text>
        <dbReference type="EC" id="2.7.13.3"/>
    </reaction>
</comment>
<dbReference type="InterPro" id="IPR011006">
    <property type="entry name" value="CheY-like_superfamily"/>
</dbReference>
<dbReference type="SUPFAM" id="SSF52172">
    <property type="entry name" value="CheY-like"/>
    <property type="match status" value="1"/>
</dbReference>
<dbReference type="SMART" id="SM00388">
    <property type="entry name" value="HisKA"/>
    <property type="match status" value="2"/>
</dbReference>
<dbReference type="PRINTS" id="PR00344">
    <property type="entry name" value="BCTRLSENSOR"/>
</dbReference>
<dbReference type="Pfam" id="PF00989">
    <property type="entry name" value="PAS"/>
    <property type="match status" value="1"/>
</dbReference>
<dbReference type="Gene3D" id="3.30.450.20">
    <property type="entry name" value="PAS domain"/>
    <property type="match status" value="4"/>
</dbReference>
<dbReference type="SUPFAM" id="SSF47384">
    <property type="entry name" value="Homodimeric domain of signal transducing histidine kinase"/>
    <property type="match status" value="2"/>
</dbReference>
<proteinExistence type="predicted"/>
<dbReference type="SMART" id="SM00086">
    <property type="entry name" value="PAC"/>
    <property type="match status" value="3"/>
</dbReference>
<comment type="caution">
    <text evidence="14">The sequence shown here is derived from an EMBL/GenBank/DDBJ whole genome shotgun (WGS) entry which is preliminary data.</text>
</comment>
<evidence type="ECO:0000259" key="12">
    <source>
        <dbReference type="PROSITE" id="PS50112"/>
    </source>
</evidence>
<dbReference type="InterPro" id="IPR001610">
    <property type="entry name" value="PAC"/>
</dbReference>
<dbReference type="CDD" id="cd00082">
    <property type="entry name" value="HisKA"/>
    <property type="match status" value="2"/>
</dbReference>
<keyword evidence="4" id="KW-0808">Transferase</keyword>
<keyword evidence="5" id="KW-0547">Nucleotide-binding</keyword>
<dbReference type="SUPFAM" id="SSF55781">
    <property type="entry name" value="GAF domain-like"/>
    <property type="match status" value="1"/>
</dbReference>
<dbReference type="SUPFAM" id="SSF55874">
    <property type="entry name" value="ATPase domain of HSP90 chaperone/DNA topoisomerase II/histidine kinase"/>
    <property type="match status" value="2"/>
</dbReference>
<evidence type="ECO:0000256" key="6">
    <source>
        <dbReference type="ARBA" id="ARBA00022777"/>
    </source>
</evidence>
<evidence type="ECO:0000256" key="5">
    <source>
        <dbReference type="ARBA" id="ARBA00022741"/>
    </source>
</evidence>
<dbReference type="GO" id="GO:0006355">
    <property type="term" value="P:regulation of DNA-templated transcription"/>
    <property type="evidence" value="ECO:0007669"/>
    <property type="project" value="InterPro"/>
</dbReference>
<dbReference type="InterPro" id="IPR005467">
    <property type="entry name" value="His_kinase_dom"/>
</dbReference>
<evidence type="ECO:0000259" key="13">
    <source>
        <dbReference type="PROSITE" id="PS50113"/>
    </source>
</evidence>
<dbReference type="InterPro" id="IPR035965">
    <property type="entry name" value="PAS-like_dom_sf"/>
</dbReference>
<dbReference type="Pfam" id="PF02518">
    <property type="entry name" value="HATPase_c"/>
    <property type="match status" value="2"/>
</dbReference>
<feature type="modified residue" description="4-aspartylphosphate" evidence="9">
    <location>
        <position position="674"/>
    </location>
</feature>
<protein>
    <recommendedName>
        <fullName evidence="2">histidine kinase</fullName>
        <ecNumber evidence="2">2.7.13.3</ecNumber>
    </recommendedName>
</protein>
<dbReference type="NCBIfam" id="TIGR00229">
    <property type="entry name" value="sensory_box"/>
    <property type="match status" value="2"/>
</dbReference>
<evidence type="ECO:0000256" key="1">
    <source>
        <dbReference type="ARBA" id="ARBA00000085"/>
    </source>
</evidence>
<dbReference type="InterPro" id="IPR000700">
    <property type="entry name" value="PAS-assoc_C"/>
</dbReference>
<dbReference type="Gene3D" id="1.10.287.130">
    <property type="match status" value="2"/>
</dbReference>
<dbReference type="FunFam" id="3.30.565.10:FF:000037">
    <property type="entry name" value="Hybrid sensor histidine kinase/response regulator"/>
    <property type="match status" value="1"/>
</dbReference>
<evidence type="ECO:0000256" key="8">
    <source>
        <dbReference type="ARBA" id="ARBA00023012"/>
    </source>
</evidence>
<dbReference type="EMBL" id="JABAIA010000001">
    <property type="protein sequence ID" value="NLR62773.1"/>
    <property type="molecule type" value="Genomic_DNA"/>
</dbReference>
<dbReference type="PROSITE" id="PS50109">
    <property type="entry name" value="HIS_KIN"/>
    <property type="match status" value="2"/>
</dbReference>
<gene>
    <name evidence="14" type="ORF">HGH92_00520</name>
</gene>
<feature type="domain" description="PAS" evidence="12">
    <location>
        <begin position="881"/>
        <end position="920"/>
    </location>
</feature>
<sequence length="1404" mass="157158">MKISLMAIVDTVNADRYPFLAGGGETGALIRNYPWEQTSIGAVDGWPQSLKTCLRIILTSSQPMFVWWGPELLNFYNDAYRAIVGGKHPASLGQPARMVWSEIWDQIKPRVEQCMRDNEGTYDEALLLIMERNGYPEETYYTFSYSPIPGDDGEPGGILCANTDDTERIISARQMRTLKDLARFNLNNKQVRDVYTNSLLALKENEYDFPFACFYVLDNEPEYLNRYTANDLPENFFPAETGVHNHTLVWPLAEVLQSHKPVLTDQLRSKTGPLPSGAWKLSPDKALVIPVLDSNSGAPYGVLIIGLNPHRQPDEKYLAFFRMVADQIGSAIAATRAYEEEQQRVNALLEIDRAKTIFFSNISHEFRTPLSLMLGPLEDMLNRGDQLPDGMVEELQLAQRNTRRLLKLVNSLLDFSSIEAGKIHANYCPVDMASFVRDLVSNFEPAIRKAGVTLVTDYDHFSQPVYVDRDMWEKIVLNLVSNAFKYTLEGQITISLREHTDCMVLTVEDTGVGIPFAELPNLFQRFHRVYNKNGRSQEGTGIGLSLVNELVRLHGGHITVSSQEGTGSIFSVSIPLGYAHLPADKVKHDATGHGGFDSRHAFVEEASRWDGTTSFKPAGNEEGKPYILLADDNADMREYIKKLLGDRYEVVAVGDGAAALEAIARRPADLVISDVMMPLIDGFALVKLLKQNPATMHLPVLLLSARAGEEATVEGLDAGADDYLAKPFSSRELMSRVDANINTAKARNYVARQLRDLFRQAPVAILLLQGPDHIVELANNRYLETVGMEETELVGRSLLDIVPALNTNGYREILDKVLHTAEPYEGKAQELTFIRQRSRVKQYFNYVLHPVQDYNGGITGIMMVAVDVTETVDALRRVESSERYYRHLLQGLPAAIYTCDADGRILWYNEAAVVLWGRAPFVGKDMWCGSWKIFDIDGITPVPLDTCPMARVLQTGEAIRGAEIIVERPDGTRRHVQPYPDPVFDEQGCITGAVNMLIDITDLRAAEIHMARLAAIVEGSDDAIVSKTLDGIITSWNPGAEKLFGYTSREAIGQSIMILIPEDRAQEETEIINRLRRGLVVDHFETKRKTKDGRLLDISLTVSPLKDAQGRIVGASKIARDITEQRKLFSALRESEARYMQVAQEMEAIVAQRTLELTEANYYLEKSNKELEQFAFVTSHDLQEPLRKIHTFAGLLSDSTQGMLSDAGKLYVEKMMISARRMSQLIHDLLNFSRLNRTDDPFVLTDLHEVMTHVINDFEVTIGQKNATVTIDPLPVITAVPLQMNQLLYNLLGNALKFTAEDRAPEIRVSARLLTPEDFAVYPELDSSRSYYEISVKDNGIGFNQVYEDKIFQIFQRLNNRAAYEGTGIGLALCNKIALNHKGCIRAFGIPAEGAVFNVVLPAM</sequence>
<dbReference type="FunFam" id="1.10.287.130:FF:000045">
    <property type="entry name" value="Two-component system sensor histidine kinase/response regulator"/>
    <property type="match status" value="1"/>
</dbReference>
<dbReference type="RefSeq" id="WP_168868823.1">
    <property type="nucleotide sequence ID" value="NZ_JABAIA010000001.1"/>
</dbReference>
<feature type="domain" description="PAC" evidence="13">
    <location>
        <begin position="960"/>
        <end position="1012"/>
    </location>
</feature>
<feature type="domain" description="Response regulatory" evidence="11">
    <location>
        <begin position="626"/>
        <end position="741"/>
    </location>
</feature>
<dbReference type="PROSITE" id="PS50110">
    <property type="entry name" value="RESPONSE_REGULATORY"/>
    <property type="match status" value="1"/>
</dbReference>
<dbReference type="GO" id="GO:0005524">
    <property type="term" value="F:ATP binding"/>
    <property type="evidence" value="ECO:0007669"/>
    <property type="project" value="UniProtKB-KW"/>
</dbReference>
<dbReference type="Pfam" id="PF00512">
    <property type="entry name" value="HisKA"/>
    <property type="match status" value="2"/>
</dbReference>
<evidence type="ECO:0000256" key="2">
    <source>
        <dbReference type="ARBA" id="ARBA00012438"/>
    </source>
</evidence>
<feature type="domain" description="PAC" evidence="13">
    <location>
        <begin position="1082"/>
        <end position="1134"/>
    </location>
</feature>
<dbReference type="InterPro" id="IPR013767">
    <property type="entry name" value="PAS_fold"/>
</dbReference>
<feature type="domain" description="Histidine kinase" evidence="10">
    <location>
        <begin position="361"/>
        <end position="578"/>
    </location>
</feature>
<name>A0A847RI44_9BACT</name>
<dbReference type="InterPro" id="IPR003018">
    <property type="entry name" value="GAF"/>
</dbReference>
<dbReference type="InterPro" id="IPR013656">
    <property type="entry name" value="PAS_4"/>
</dbReference>
<dbReference type="Pfam" id="PF00072">
    <property type="entry name" value="Response_reg"/>
    <property type="match status" value="1"/>
</dbReference>
<dbReference type="SUPFAM" id="SSF55785">
    <property type="entry name" value="PYP-like sensor domain (PAS domain)"/>
    <property type="match status" value="4"/>
</dbReference>
<evidence type="ECO:0000259" key="10">
    <source>
        <dbReference type="PROSITE" id="PS50109"/>
    </source>
</evidence>
<dbReference type="SMART" id="SM00448">
    <property type="entry name" value="REC"/>
    <property type="match status" value="1"/>
</dbReference>
<dbReference type="SMART" id="SM00091">
    <property type="entry name" value="PAS"/>
    <property type="match status" value="4"/>
</dbReference>
<dbReference type="PANTHER" id="PTHR43547">
    <property type="entry name" value="TWO-COMPONENT HISTIDINE KINASE"/>
    <property type="match status" value="1"/>
</dbReference>
<dbReference type="PANTHER" id="PTHR43547:SF2">
    <property type="entry name" value="HYBRID SIGNAL TRANSDUCTION HISTIDINE KINASE C"/>
    <property type="match status" value="1"/>
</dbReference>
<dbReference type="Gene3D" id="3.30.565.10">
    <property type="entry name" value="Histidine kinase-like ATPase, C-terminal domain"/>
    <property type="match status" value="2"/>
</dbReference>
<dbReference type="Proteomes" id="UP000570474">
    <property type="component" value="Unassembled WGS sequence"/>
</dbReference>
<dbReference type="Pfam" id="PF13185">
    <property type="entry name" value="GAF_2"/>
    <property type="match status" value="1"/>
</dbReference>
<accession>A0A847RI44</accession>
<dbReference type="PROSITE" id="PS50112">
    <property type="entry name" value="PAS"/>
    <property type="match status" value="3"/>
</dbReference>
<feature type="domain" description="PAS" evidence="12">
    <location>
        <begin position="1009"/>
        <end position="1078"/>
    </location>
</feature>
<dbReference type="InterPro" id="IPR001789">
    <property type="entry name" value="Sig_transdc_resp-reg_receiver"/>
</dbReference>
<dbReference type="InterPro" id="IPR003661">
    <property type="entry name" value="HisK_dim/P_dom"/>
</dbReference>
<dbReference type="PROSITE" id="PS50113">
    <property type="entry name" value="PAC"/>
    <property type="match status" value="3"/>
</dbReference>
<evidence type="ECO:0000313" key="15">
    <source>
        <dbReference type="Proteomes" id="UP000570474"/>
    </source>
</evidence>
<feature type="domain" description="PAC" evidence="13">
    <location>
        <begin position="827"/>
        <end position="880"/>
    </location>
</feature>
<evidence type="ECO:0000256" key="7">
    <source>
        <dbReference type="ARBA" id="ARBA00022840"/>
    </source>
</evidence>
<organism evidence="14 15">
    <name type="scientific">Chitinophaga varians</name>
    <dbReference type="NCBI Taxonomy" id="2202339"/>
    <lineage>
        <taxon>Bacteria</taxon>
        <taxon>Pseudomonadati</taxon>
        <taxon>Bacteroidota</taxon>
        <taxon>Chitinophagia</taxon>
        <taxon>Chitinophagales</taxon>
        <taxon>Chitinophagaceae</taxon>
        <taxon>Chitinophaga</taxon>
    </lineage>
</organism>
<dbReference type="InterPro" id="IPR004358">
    <property type="entry name" value="Sig_transdc_His_kin-like_C"/>
</dbReference>
<evidence type="ECO:0000259" key="11">
    <source>
        <dbReference type="PROSITE" id="PS50110"/>
    </source>
</evidence>
<keyword evidence="3 9" id="KW-0597">Phosphoprotein</keyword>
<dbReference type="GO" id="GO:0000155">
    <property type="term" value="F:phosphorelay sensor kinase activity"/>
    <property type="evidence" value="ECO:0007669"/>
    <property type="project" value="InterPro"/>
</dbReference>
<dbReference type="Pfam" id="PF08448">
    <property type="entry name" value="PAS_4"/>
    <property type="match status" value="2"/>
</dbReference>
<dbReference type="CDD" id="cd00130">
    <property type="entry name" value="PAS"/>
    <property type="match status" value="3"/>
</dbReference>